<evidence type="ECO:0000313" key="2">
    <source>
        <dbReference type="Proteomes" id="UP001589828"/>
    </source>
</evidence>
<dbReference type="RefSeq" id="WP_377022393.1">
    <property type="nucleotide sequence ID" value="NZ_JBHLTS010000021.1"/>
</dbReference>
<proteinExistence type="predicted"/>
<evidence type="ECO:0008006" key="3">
    <source>
        <dbReference type="Google" id="ProtNLM"/>
    </source>
</evidence>
<reference evidence="1 2" key="1">
    <citation type="submission" date="2024-09" db="EMBL/GenBank/DDBJ databases">
        <authorList>
            <person name="Sun Q."/>
            <person name="Mori K."/>
        </authorList>
    </citation>
    <scope>NUCLEOTIDE SEQUENCE [LARGE SCALE GENOMIC DNA]</scope>
    <source>
        <strain evidence="1 2">NCAIM B.02415</strain>
    </source>
</reference>
<protein>
    <recommendedName>
        <fullName evidence="3">Fibronectin type-III domain-containing protein</fullName>
    </recommendedName>
</protein>
<keyword evidence="2" id="KW-1185">Reference proteome</keyword>
<dbReference type="EMBL" id="JBHLTS010000021">
    <property type="protein sequence ID" value="MFC0514549.1"/>
    <property type="molecule type" value="Genomic_DNA"/>
</dbReference>
<gene>
    <name evidence="1" type="ORF">ACFFGT_10065</name>
</gene>
<name>A0ABV6L4Z9_9SPHI</name>
<organism evidence="1 2">
    <name type="scientific">Mucilaginibacter angelicae</name>
    <dbReference type="NCBI Taxonomy" id="869718"/>
    <lineage>
        <taxon>Bacteria</taxon>
        <taxon>Pseudomonadati</taxon>
        <taxon>Bacteroidota</taxon>
        <taxon>Sphingobacteriia</taxon>
        <taxon>Sphingobacteriales</taxon>
        <taxon>Sphingobacteriaceae</taxon>
        <taxon>Mucilaginibacter</taxon>
    </lineage>
</organism>
<evidence type="ECO:0000313" key="1">
    <source>
        <dbReference type="EMBL" id="MFC0514549.1"/>
    </source>
</evidence>
<sequence length="1653" mass="180618">MPDTTNNYVFCADYSSMASCLAAIYTEKQAGLYHADQVLQDLLYTFEQDLLNKLYKRVVLVLHTLEGGSEPALLEAGDFDDFEFSGLDFLTGYLEPGSGFSSQFQTILNLFDLFCSRETELSQSMIDSIAAVFVPVLDAFLVIEEYLSAAGFDPCGDHPPAYFNNAPEIRLQAAGSDGSNGVSEGILLRWLLNGELGDHHLPQGGYANGQAQPVGFNRADDYVYISRTPYTDPLVFLLDFSAYRPAINASAAKWTYILNLNRDNQVYTNTVSLYFNDRAAYLERLAQVNPAQDPLGFMKGYTGVLEIVFREKTAFRFGLTVARNDSNPATLKLAALARPDAGETEEVPCLRDELALNAAETTQYYSNENIRRVRILMDGHSYLRSFSFETYDDFLKSRPDTAWTNLGPGFGLSLDDTTVFRRLEEPGRVDIDQRWPQYRDGTTLRVANYHDKWLSSAAAEPSVKAAVTNYLSLSQTGADATLSVNLSGREDDPGTAFRYIDLLNLQASDYHFARMFGLGHIDTPAGAAPDARFIYRMTYSNRPSASAGVRTFVYLGIPVGKADLRLPAKPSMRPLSYRLADEEGDAAGQFDAQGYNLKNRVRLVNIGRTALEAEIAESDFFSGAVTGALFDQGLHCSPVLFGIEYRAAGQSDYALPYITDDKGAGGRIYYAWNSAYHAAHGTDLPETVLLPDNDTSLFVHLEKKPGVHEYAIYGVDLFARASALSDSGSTDETVFPPDNQLKPPSDLTVQYVQRENTLIFTSEREQNWLSARDAAFPGMDTSFTRLTFNWVDITDVSGLDDTLPGYLDSVIKGNRAGVFYRPGGPLQVSGLIQAVTELSDTSVRLITTGYTLLGGAVQQPQVGDTDLGKFAGSLLLAGDGQYTVLSVANLPGGPGGLSVLVITVAKNRITEMADEDPENPGSTSTRSYYVAPARGSRFTLAENLGEAGNWQPLQKSLKLIDHSSTGSPFIETVYDGEGNPSKFWVGGIHAQATVSVAKDNTGNVLPGYYQVLCVPGTVLTPHPQSVLPFDPADPLANSPASLHEPYVEWYNGKVFLALPGDTGEQKSVDVVAIKNSSPLTLYAYDPGYLSGDRPILTPDNPQRVMTVNYHPGYRAYLLTEPGPGGFNRDSLLPAAGANDKKSMLALQAIRQTEGSPVYVSAVSLPAILLALYIQQPLPPERPQAATLKVRPDATGRAAFTFDLPVPAGTGQLKREPFGWNFYRTHNELVLHSLYLPATVDGILADLAGFRTDPFFADRYLGLLDLQFDPPGSGLFKQYPVTTADDSEASYGFPVPDLPELHKDREGNDLPAGSAALIANYEQAIHTTLLPLTEQTPVLACIRTGQQTDNKPPVIRNRDGVLLGPGDPDFNPFPMIRQYPGSSAGSYYVRFTDYTLRGSARFLYFYAAAEVTNRLEIGPLGGFTGPVTVLDTLPREAPVIRSFSTGLNEGVSDSPVAVTFKLSPFAAYDTITGVRVFRASDPEKTAPLAGMDSFLDVPLVSDPLTGGLTATDDFSEMAVLPLGETVYYRLAFVRQIRNELEQEEAVLSLGSDVTAVKLIDMFNPEAPELNYDPATHELQWQPTANKGTYFLYRQNSRGNWQVISQQANPDNQAMSFPVTLPGPDENGNVVYSRFKVRAQNASGLFSLSDKELTV</sequence>
<comment type="caution">
    <text evidence="1">The sequence shown here is derived from an EMBL/GenBank/DDBJ whole genome shotgun (WGS) entry which is preliminary data.</text>
</comment>
<accession>A0ABV6L4Z9</accession>
<dbReference type="Proteomes" id="UP001589828">
    <property type="component" value="Unassembled WGS sequence"/>
</dbReference>